<dbReference type="Proteomes" id="UP001432322">
    <property type="component" value="Unassembled WGS sequence"/>
</dbReference>
<comment type="caution">
    <text evidence="4">The sequence shown here is derived from an EMBL/GenBank/DDBJ whole genome shotgun (WGS) entry which is preliminary data.</text>
</comment>
<keyword evidence="5" id="KW-1185">Reference proteome</keyword>
<organism evidence="4 5">
    <name type="scientific">Pristionchus fissidentatus</name>
    <dbReference type="NCBI Taxonomy" id="1538716"/>
    <lineage>
        <taxon>Eukaryota</taxon>
        <taxon>Metazoa</taxon>
        <taxon>Ecdysozoa</taxon>
        <taxon>Nematoda</taxon>
        <taxon>Chromadorea</taxon>
        <taxon>Rhabditida</taxon>
        <taxon>Rhabditina</taxon>
        <taxon>Diplogasteromorpha</taxon>
        <taxon>Diplogasteroidea</taxon>
        <taxon>Neodiplogasteridae</taxon>
        <taxon>Pristionchus</taxon>
    </lineage>
</organism>
<dbReference type="EMBL" id="BTSY01000002">
    <property type="protein sequence ID" value="GMT15783.1"/>
    <property type="molecule type" value="Genomic_DNA"/>
</dbReference>
<evidence type="ECO:0000256" key="2">
    <source>
        <dbReference type="SAM" id="Phobius"/>
    </source>
</evidence>
<feature type="compositionally biased region" description="Basic and acidic residues" evidence="1">
    <location>
        <begin position="295"/>
        <end position="305"/>
    </location>
</feature>
<dbReference type="AlphaFoldDB" id="A0AAV5V984"/>
<name>A0AAV5V984_9BILA</name>
<feature type="chain" id="PRO_5043484466" evidence="3">
    <location>
        <begin position="18"/>
        <end position="311"/>
    </location>
</feature>
<reference evidence="4" key="1">
    <citation type="submission" date="2023-10" db="EMBL/GenBank/DDBJ databases">
        <title>Genome assembly of Pristionchus species.</title>
        <authorList>
            <person name="Yoshida K."/>
            <person name="Sommer R.J."/>
        </authorList>
    </citation>
    <scope>NUCLEOTIDE SEQUENCE</scope>
    <source>
        <strain evidence="4">RS5133</strain>
    </source>
</reference>
<sequence length="311" mass="35288">SMLPLLLLLLFSPFSSGQKTTSPIIRWFETCTVDLCLHYVAACNYGSGMWAARRHNELMDDKNCQLTVESVADLFLAIKTKTDHSWGVHVYSQSISSFSMESPRAMFKIDNNTAWRLEVNGTVKYIDPLHSIPPFTRPNLTRDGFKPYHIVELTVDTTGPSLFDLFHDASISFTLHSIVPGEGEKSEVLRYDGAEFWNILTDFEPLPCTPDIKPAFLIILIVYAIFATLAIVVLYFMIRSLNRNKNVNNFDSRKYDRVPTSDLLKTRPDVTWNWPEPTAADTTGPKQEIEPSQTDIDRLKTDVDSKTSNLN</sequence>
<proteinExistence type="predicted"/>
<gene>
    <name evidence="4" type="ORF">PFISCL1PPCAC_7080</name>
</gene>
<evidence type="ECO:0000256" key="1">
    <source>
        <dbReference type="SAM" id="MobiDB-lite"/>
    </source>
</evidence>
<feature type="signal peptide" evidence="3">
    <location>
        <begin position="1"/>
        <end position="17"/>
    </location>
</feature>
<accession>A0AAV5V984</accession>
<feature type="transmembrane region" description="Helical" evidence="2">
    <location>
        <begin position="215"/>
        <end position="238"/>
    </location>
</feature>
<keyword evidence="2" id="KW-0812">Transmembrane</keyword>
<evidence type="ECO:0000313" key="4">
    <source>
        <dbReference type="EMBL" id="GMT15783.1"/>
    </source>
</evidence>
<keyword evidence="3" id="KW-0732">Signal</keyword>
<keyword evidence="2" id="KW-1133">Transmembrane helix</keyword>
<feature type="region of interest" description="Disordered" evidence="1">
    <location>
        <begin position="268"/>
        <end position="311"/>
    </location>
</feature>
<evidence type="ECO:0000256" key="3">
    <source>
        <dbReference type="SAM" id="SignalP"/>
    </source>
</evidence>
<evidence type="ECO:0000313" key="5">
    <source>
        <dbReference type="Proteomes" id="UP001432322"/>
    </source>
</evidence>
<keyword evidence="2" id="KW-0472">Membrane</keyword>
<feature type="compositionally biased region" description="Polar residues" evidence="1">
    <location>
        <begin position="280"/>
        <end position="294"/>
    </location>
</feature>
<feature type="non-terminal residue" evidence="4">
    <location>
        <position position="1"/>
    </location>
</feature>
<protein>
    <submittedName>
        <fullName evidence="4">Uncharacterized protein</fullName>
    </submittedName>
</protein>